<comment type="caution">
    <text evidence="2">The sequence shown here is derived from an EMBL/GenBank/DDBJ whole genome shotgun (WGS) entry which is preliminary data.</text>
</comment>
<evidence type="ECO:0000313" key="3">
    <source>
        <dbReference type="Proteomes" id="UP001343257"/>
    </source>
</evidence>
<evidence type="ECO:0000259" key="1">
    <source>
        <dbReference type="Pfam" id="PF12680"/>
    </source>
</evidence>
<dbReference type="RefSeq" id="WP_328274603.1">
    <property type="nucleotide sequence ID" value="NZ_JARTLD010000002.1"/>
</dbReference>
<evidence type="ECO:0000313" key="2">
    <source>
        <dbReference type="EMBL" id="MED5015849.1"/>
    </source>
</evidence>
<keyword evidence="3" id="KW-1185">Reference proteome</keyword>
<dbReference type="EMBL" id="JARTLD010000002">
    <property type="protein sequence ID" value="MED5015849.1"/>
    <property type="molecule type" value="Genomic_DNA"/>
</dbReference>
<sequence>MEKKYSGTNAGEELVQGRTARAFQAFQRAIEEGETDDFLALITGEFSFRVPLPFEEWKEEQHGGERFKDLVRFEREVLEVRLAPLFEIEDGKRGMVAFRAEGTLNESPYRNELAIVFEFEGHRISAFREYVGMPLKRYE</sequence>
<accession>A0ABU6PLW2</accession>
<dbReference type="Proteomes" id="UP001343257">
    <property type="component" value="Unassembled WGS sequence"/>
</dbReference>
<dbReference type="InterPro" id="IPR032710">
    <property type="entry name" value="NTF2-like_dom_sf"/>
</dbReference>
<protein>
    <submittedName>
        <fullName evidence="2">Nuclear transport factor 2 family protein</fullName>
    </submittedName>
</protein>
<name>A0ABU6PLW2_9BACL</name>
<dbReference type="Gene3D" id="3.10.450.50">
    <property type="match status" value="1"/>
</dbReference>
<dbReference type="Pfam" id="PF12680">
    <property type="entry name" value="SnoaL_2"/>
    <property type="match status" value="1"/>
</dbReference>
<reference evidence="2 3" key="1">
    <citation type="submission" date="2023-03" db="EMBL/GenBank/DDBJ databases">
        <title>Bacillus Genome Sequencing.</title>
        <authorList>
            <person name="Dunlap C."/>
        </authorList>
    </citation>
    <scope>NUCLEOTIDE SEQUENCE [LARGE SCALE GENOMIC DNA]</scope>
    <source>
        <strain evidence="2 3">NRS-52</strain>
    </source>
</reference>
<gene>
    <name evidence="2" type="ORF">P9847_00850</name>
</gene>
<dbReference type="InterPro" id="IPR037401">
    <property type="entry name" value="SnoaL-like"/>
</dbReference>
<dbReference type="SUPFAM" id="SSF54427">
    <property type="entry name" value="NTF2-like"/>
    <property type="match status" value="1"/>
</dbReference>
<feature type="domain" description="SnoaL-like" evidence="1">
    <location>
        <begin position="24"/>
        <end position="125"/>
    </location>
</feature>
<organism evidence="2 3">
    <name type="scientific">Paenibacillus chibensis</name>
    <dbReference type="NCBI Taxonomy" id="59846"/>
    <lineage>
        <taxon>Bacteria</taxon>
        <taxon>Bacillati</taxon>
        <taxon>Bacillota</taxon>
        <taxon>Bacilli</taxon>
        <taxon>Bacillales</taxon>
        <taxon>Paenibacillaceae</taxon>
        <taxon>Paenibacillus</taxon>
    </lineage>
</organism>
<proteinExistence type="predicted"/>